<name>A0A9D4QX31_DREPO</name>
<protein>
    <submittedName>
        <fullName evidence="1">Uncharacterized protein</fullName>
    </submittedName>
</protein>
<organism evidence="1 2">
    <name type="scientific">Dreissena polymorpha</name>
    <name type="common">Zebra mussel</name>
    <name type="synonym">Mytilus polymorpha</name>
    <dbReference type="NCBI Taxonomy" id="45954"/>
    <lineage>
        <taxon>Eukaryota</taxon>
        <taxon>Metazoa</taxon>
        <taxon>Spiralia</taxon>
        <taxon>Lophotrochozoa</taxon>
        <taxon>Mollusca</taxon>
        <taxon>Bivalvia</taxon>
        <taxon>Autobranchia</taxon>
        <taxon>Heteroconchia</taxon>
        <taxon>Euheterodonta</taxon>
        <taxon>Imparidentia</taxon>
        <taxon>Neoheterodontei</taxon>
        <taxon>Myida</taxon>
        <taxon>Dreissenoidea</taxon>
        <taxon>Dreissenidae</taxon>
        <taxon>Dreissena</taxon>
    </lineage>
</organism>
<evidence type="ECO:0000313" key="2">
    <source>
        <dbReference type="Proteomes" id="UP000828390"/>
    </source>
</evidence>
<evidence type="ECO:0000313" key="1">
    <source>
        <dbReference type="EMBL" id="KAH3845897.1"/>
    </source>
</evidence>
<keyword evidence="2" id="KW-1185">Reference proteome</keyword>
<reference evidence="1" key="2">
    <citation type="submission" date="2020-11" db="EMBL/GenBank/DDBJ databases">
        <authorList>
            <person name="McCartney M.A."/>
            <person name="Auch B."/>
            <person name="Kono T."/>
            <person name="Mallez S."/>
            <person name="Becker A."/>
            <person name="Gohl D.M."/>
            <person name="Silverstein K.A.T."/>
            <person name="Koren S."/>
            <person name="Bechman K.B."/>
            <person name="Herman A."/>
            <person name="Abrahante J.E."/>
            <person name="Garbe J."/>
        </authorList>
    </citation>
    <scope>NUCLEOTIDE SEQUENCE</scope>
    <source>
        <strain evidence="1">Duluth1</strain>
        <tissue evidence="1">Whole animal</tissue>
    </source>
</reference>
<dbReference type="Proteomes" id="UP000828390">
    <property type="component" value="Unassembled WGS sequence"/>
</dbReference>
<accession>A0A9D4QX31</accession>
<dbReference type="AlphaFoldDB" id="A0A9D4QX31"/>
<sequence length="53" mass="6248">MLGQQLKRARRDRGKSHLQNIFLKTSPKNRQAKGRVMVRSWIVGSLYRLRRVG</sequence>
<dbReference type="EMBL" id="JAIWYP010000003">
    <property type="protein sequence ID" value="KAH3845897.1"/>
    <property type="molecule type" value="Genomic_DNA"/>
</dbReference>
<reference evidence="1" key="1">
    <citation type="journal article" date="2019" name="bioRxiv">
        <title>The Genome of the Zebra Mussel, Dreissena polymorpha: A Resource for Invasive Species Research.</title>
        <authorList>
            <person name="McCartney M.A."/>
            <person name="Auch B."/>
            <person name="Kono T."/>
            <person name="Mallez S."/>
            <person name="Zhang Y."/>
            <person name="Obille A."/>
            <person name="Becker A."/>
            <person name="Abrahante J.E."/>
            <person name="Garbe J."/>
            <person name="Badalamenti J.P."/>
            <person name="Herman A."/>
            <person name="Mangelson H."/>
            <person name="Liachko I."/>
            <person name="Sullivan S."/>
            <person name="Sone E.D."/>
            <person name="Koren S."/>
            <person name="Silverstein K.A.T."/>
            <person name="Beckman K.B."/>
            <person name="Gohl D.M."/>
        </authorList>
    </citation>
    <scope>NUCLEOTIDE SEQUENCE</scope>
    <source>
        <strain evidence="1">Duluth1</strain>
        <tissue evidence="1">Whole animal</tissue>
    </source>
</reference>
<gene>
    <name evidence="1" type="ORF">DPMN_088187</name>
</gene>
<comment type="caution">
    <text evidence="1">The sequence shown here is derived from an EMBL/GenBank/DDBJ whole genome shotgun (WGS) entry which is preliminary data.</text>
</comment>
<proteinExistence type="predicted"/>